<proteinExistence type="predicted"/>
<dbReference type="AlphaFoldDB" id="A0AAJ2MNG3"/>
<accession>A0AAJ2MNG3</accession>
<evidence type="ECO:0000313" key="3">
    <source>
        <dbReference type="Proteomes" id="UP001260773"/>
    </source>
</evidence>
<reference evidence="2" key="1">
    <citation type="submission" date="2023-03" db="EMBL/GenBank/DDBJ databases">
        <authorList>
            <person name="Shen W."/>
            <person name="Cai J."/>
        </authorList>
    </citation>
    <scope>NUCLEOTIDE SEQUENCE</scope>
    <source>
        <strain evidence="2">P33-2</strain>
    </source>
</reference>
<name>A0AAJ2MNG3_ENTAV</name>
<evidence type="ECO:0000313" key="2">
    <source>
        <dbReference type="EMBL" id="MDT2404919.1"/>
    </source>
</evidence>
<gene>
    <name evidence="2" type="ORF">P7D43_21345</name>
</gene>
<dbReference type="RefSeq" id="WP_002298757.1">
    <property type="nucleotide sequence ID" value="NZ_JARPWF010000051.1"/>
</dbReference>
<sequence>MSENFKPIISNKNNKSSLQSKKVEIKGKTDFGRTSSITPINNTNTETIKKESITNPTAKDKRFSATLTQKVSPSVNLKMNTLRPFLGELENMPKATINEIVDLVIDSYVNTRLSTRQQEAFKAMYETQLKMLNK</sequence>
<feature type="compositionally biased region" description="Low complexity" evidence="1">
    <location>
        <begin position="10"/>
        <end position="20"/>
    </location>
</feature>
<protein>
    <submittedName>
        <fullName evidence="2">Uncharacterized protein</fullName>
    </submittedName>
</protein>
<dbReference type="EMBL" id="JARPWH010000149">
    <property type="protein sequence ID" value="MDT2404919.1"/>
    <property type="molecule type" value="Genomic_DNA"/>
</dbReference>
<organism evidence="2 3">
    <name type="scientific">Enterococcus avium</name>
    <name type="common">Streptococcus avium</name>
    <dbReference type="NCBI Taxonomy" id="33945"/>
    <lineage>
        <taxon>Bacteria</taxon>
        <taxon>Bacillati</taxon>
        <taxon>Bacillota</taxon>
        <taxon>Bacilli</taxon>
        <taxon>Lactobacillales</taxon>
        <taxon>Enterococcaceae</taxon>
        <taxon>Enterococcus</taxon>
    </lineage>
</organism>
<comment type="caution">
    <text evidence="2">The sequence shown here is derived from an EMBL/GenBank/DDBJ whole genome shotgun (WGS) entry which is preliminary data.</text>
</comment>
<feature type="region of interest" description="Disordered" evidence="1">
    <location>
        <begin position="1"/>
        <end position="20"/>
    </location>
</feature>
<evidence type="ECO:0000256" key="1">
    <source>
        <dbReference type="SAM" id="MobiDB-lite"/>
    </source>
</evidence>
<dbReference type="Proteomes" id="UP001260773">
    <property type="component" value="Unassembled WGS sequence"/>
</dbReference>